<protein>
    <submittedName>
        <fullName evidence="1">Uncharacterized protein</fullName>
    </submittedName>
</protein>
<sequence>MGQRIFISVKRGHRRSQAREVGCLPKCYLRVLTLKKGLYVIITNYPIGAAARYLLIGGGFPSDFTAIHACIKVHESLTVQLTLHASSHRRCSYSYKTLVTGCISRGHSAFTRPGDESQSRL</sequence>
<accession>A0ABR3XXP1</accession>
<comment type="caution">
    <text evidence="1">The sequence shown here is derived from an EMBL/GenBank/DDBJ whole genome shotgun (WGS) entry which is preliminary data.</text>
</comment>
<evidence type="ECO:0000313" key="1">
    <source>
        <dbReference type="EMBL" id="KAL1880765.1"/>
    </source>
</evidence>
<reference evidence="1 2" key="1">
    <citation type="journal article" date="2024" name="Commun. Biol.">
        <title>Comparative genomic analysis of thermophilic fungi reveals convergent evolutionary adaptations and gene losses.</title>
        <authorList>
            <person name="Steindorff A.S."/>
            <person name="Aguilar-Pontes M.V."/>
            <person name="Robinson A.J."/>
            <person name="Andreopoulos B."/>
            <person name="LaButti K."/>
            <person name="Kuo A."/>
            <person name="Mondo S."/>
            <person name="Riley R."/>
            <person name="Otillar R."/>
            <person name="Haridas S."/>
            <person name="Lipzen A."/>
            <person name="Grimwood J."/>
            <person name="Schmutz J."/>
            <person name="Clum A."/>
            <person name="Reid I.D."/>
            <person name="Moisan M.C."/>
            <person name="Butler G."/>
            <person name="Nguyen T.T.M."/>
            <person name="Dewar K."/>
            <person name="Conant G."/>
            <person name="Drula E."/>
            <person name="Henrissat B."/>
            <person name="Hansel C."/>
            <person name="Singer S."/>
            <person name="Hutchinson M.I."/>
            <person name="de Vries R.P."/>
            <person name="Natvig D.O."/>
            <person name="Powell A.J."/>
            <person name="Tsang A."/>
            <person name="Grigoriev I.V."/>
        </authorList>
    </citation>
    <scope>NUCLEOTIDE SEQUENCE [LARGE SCALE GENOMIC DNA]</scope>
    <source>
        <strain evidence="1 2">ATCC 24622</strain>
    </source>
</reference>
<dbReference type="Proteomes" id="UP001586593">
    <property type="component" value="Unassembled WGS sequence"/>
</dbReference>
<proteinExistence type="predicted"/>
<organism evidence="1 2">
    <name type="scientific">Phialemonium thermophilum</name>
    <dbReference type="NCBI Taxonomy" id="223376"/>
    <lineage>
        <taxon>Eukaryota</taxon>
        <taxon>Fungi</taxon>
        <taxon>Dikarya</taxon>
        <taxon>Ascomycota</taxon>
        <taxon>Pezizomycotina</taxon>
        <taxon>Sordariomycetes</taxon>
        <taxon>Sordariomycetidae</taxon>
        <taxon>Cephalothecales</taxon>
        <taxon>Cephalothecaceae</taxon>
        <taxon>Phialemonium</taxon>
    </lineage>
</organism>
<gene>
    <name evidence="1" type="ORF">VTK73DRAFT_5150</name>
</gene>
<evidence type="ECO:0000313" key="2">
    <source>
        <dbReference type="Proteomes" id="UP001586593"/>
    </source>
</evidence>
<keyword evidence="2" id="KW-1185">Reference proteome</keyword>
<name>A0ABR3XXP1_9PEZI</name>
<dbReference type="EMBL" id="JAZHXJ010000029">
    <property type="protein sequence ID" value="KAL1880765.1"/>
    <property type="molecule type" value="Genomic_DNA"/>
</dbReference>